<evidence type="ECO:0000256" key="1">
    <source>
        <dbReference type="ARBA" id="ARBA00022723"/>
    </source>
</evidence>
<organism evidence="5 6">
    <name type="scientific">Fusibacter ferrireducens</name>
    <dbReference type="NCBI Taxonomy" id="2785058"/>
    <lineage>
        <taxon>Bacteria</taxon>
        <taxon>Bacillati</taxon>
        <taxon>Bacillota</taxon>
        <taxon>Clostridia</taxon>
        <taxon>Eubacteriales</taxon>
        <taxon>Eubacteriales Family XII. Incertae Sedis</taxon>
        <taxon>Fusibacter</taxon>
    </lineage>
</organism>
<dbReference type="InterPro" id="IPR001030">
    <property type="entry name" value="Acoase/IPM_deHydtase_lsu_aba"/>
</dbReference>
<accession>A0ABR9ZNS3</accession>
<proteinExistence type="predicted"/>
<dbReference type="InterPro" id="IPR050926">
    <property type="entry name" value="Aconitase/IPM_isomerase"/>
</dbReference>
<sequence length="747" mass="82910">MIRIDNKSQYLINGTTFITDDEAAAGRIKKMTGMDVDRYSAQQGTMAYSILSAHNRGEDEEKLNIVFDSLTSHDLTFVGIIQTAKASGLKAFPMPYVLTNCHNSLCAVGGTINSDDQKYGLSAAKKYGGIYVPANISIIHSYNREMMTKCGNMILGSDSHTRYGALGTMGFGEGGGELVKQLLNRTYDIKMPEVVAVHMTGKPSAGVGPHDIALQLIGKTFESGVAKNKILEFIGEGIHNLDVEFRNSIDVMTTETSCLSSIWITDDKVKKYYRAHHRAHDFSRIAPKEIAYYSNVIHVNLDEIKPSIALPFHPSNVYTIEEVNADPYKYFKAIEDECKKLYSDTDVEIKIMDKIVDGKIMVDQGIIGGCSGGVYDNIVAAADILECHPIENKNFMLSIYPGSQPTNYELTRTGDISKIMQSGGVIRTSFCGPCFGAGDTPANNEFSIRHNTRNFPNREGSIPADQQIAYVALMDAKSIAATAANGGILTAATDFEIEYSQREYVYNESIYKNKVVDCTGNPDPNTELLYGPNIKDWPQMPALKENLLLKIVSYIEDSVTTTDELIPSGETASFRSDPYKIADYTLFRRDPDYVPKAKALKDTEVPDDVMNSIKTLYDVEADNISYGSTIYAKKPGDGSAREHAASCQKVLGAWANLAHEYATKRYWSNLINWGMIPFIIQDEKQIQLDDHIFIPNILEVIDNSEEDVTAYVLPSKKEIKLKIGYLDSVQKSTLKRGCLINYYNQTL</sequence>
<dbReference type="Pfam" id="PF00330">
    <property type="entry name" value="Aconitase"/>
    <property type="match status" value="1"/>
</dbReference>
<dbReference type="SUPFAM" id="SSF53732">
    <property type="entry name" value="Aconitase iron-sulfur domain"/>
    <property type="match status" value="1"/>
</dbReference>
<evidence type="ECO:0000313" key="5">
    <source>
        <dbReference type="EMBL" id="MBF4692110.1"/>
    </source>
</evidence>
<evidence type="ECO:0000256" key="2">
    <source>
        <dbReference type="ARBA" id="ARBA00023004"/>
    </source>
</evidence>
<evidence type="ECO:0000259" key="4">
    <source>
        <dbReference type="Pfam" id="PF00330"/>
    </source>
</evidence>
<dbReference type="PRINTS" id="PR00415">
    <property type="entry name" value="ACONITASE"/>
</dbReference>
<evidence type="ECO:0000313" key="6">
    <source>
        <dbReference type="Proteomes" id="UP000614200"/>
    </source>
</evidence>
<dbReference type="SUPFAM" id="SSF52016">
    <property type="entry name" value="LeuD/IlvD-like"/>
    <property type="match status" value="1"/>
</dbReference>
<feature type="domain" description="Aconitase/3-isopropylmalate dehydratase large subunit alpha/beta/alpha" evidence="4">
    <location>
        <begin position="49"/>
        <end position="480"/>
    </location>
</feature>
<dbReference type="Gene3D" id="3.30.499.10">
    <property type="entry name" value="Aconitase, domain 3"/>
    <property type="match status" value="2"/>
</dbReference>
<dbReference type="PANTHER" id="PTHR43160:SF3">
    <property type="entry name" value="ACONITATE HYDRATASE, MITOCHONDRIAL"/>
    <property type="match status" value="1"/>
</dbReference>
<gene>
    <name evidence="5" type="ORF">ISU02_03225</name>
</gene>
<keyword evidence="1" id="KW-0479">Metal-binding</keyword>
<evidence type="ECO:0000256" key="3">
    <source>
        <dbReference type="ARBA" id="ARBA00023014"/>
    </source>
</evidence>
<dbReference type="NCBIfam" id="NF008503">
    <property type="entry name" value="PRK11413.1"/>
    <property type="match status" value="1"/>
</dbReference>
<protein>
    <submittedName>
        <fullName evidence="5">Hydratase</fullName>
    </submittedName>
</protein>
<keyword evidence="2" id="KW-0408">Iron</keyword>
<dbReference type="PANTHER" id="PTHR43160">
    <property type="entry name" value="ACONITATE HYDRATASE B"/>
    <property type="match status" value="1"/>
</dbReference>
<dbReference type="Proteomes" id="UP000614200">
    <property type="component" value="Unassembled WGS sequence"/>
</dbReference>
<reference evidence="5 6" key="1">
    <citation type="submission" date="2020-11" db="EMBL/GenBank/DDBJ databases">
        <title>Fusibacter basophilias sp. nov.</title>
        <authorList>
            <person name="Qiu D."/>
        </authorList>
    </citation>
    <scope>NUCLEOTIDE SEQUENCE [LARGE SCALE GENOMIC DNA]</scope>
    <source>
        <strain evidence="5 6">Q10-2</strain>
    </source>
</reference>
<name>A0ABR9ZNS3_9FIRM</name>
<dbReference type="InterPro" id="IPR015931">
    <property type="entry name" value="Acnase/IPM_dHydase_lsu_aba_1/3"/>
</dbReference>
<dbReference type="InterPro" id="IPR015928">
    <property type="entry name" value="Aconitase/3IPM_dehydase_swvl"/>
</dbReference>
<dbReference type="Gene3D" id="3.20.19.10">
    <property type="entry name" value="Aconitase, domain 4"/>
    <property type="match status" value="1"/>
</dbReference>
<dbReference type="EMBL" id="JADKNH010000002">
    <property type="protein sequence ID" value="MBF4692110.1"/>
    <property type="molecule type" value="Genomic_DNA"/>
</dbReference>
<keyword evidence="6" id="KW-1185">Reference proteome</keyword>
<dbReference type="InterPro" id="IPR036008">
    <property type="entry name" value="Aconitase_4Fe-4S_dom"/>
</dbReference>
<keyword evidence="3" id="KW-0411">Iron-sulfur</keyword>
<comment type="caution">
    <text evidence="5">The sequence shown here is derived from an EMBL/GenBank/DDBJ whole genome shotgun (WGS) entry which is preliminary data.</text>
</comment>
<dbReference type="RefSeq" id="WP_194700355.1">
    <property type="nucleotide sequence ID" value="NZ_JADKNH010000002.1"/>
</dbReference>